<keyword evidence="1" id="KW-0812">Transmembrane</keyword>
<name>C7RP46_ACCRE</name>
<reference evidence="3" key="2">
    <citation type="submission" date="2009-09" db="EMBL/GenBank/DDBJ databases">
        <title>Complete sequence of chromosome of Candidatus Accumulibacter phosphatis clade IIA str. UW-1.</title>
        <authorList>
            <consortium name="US DOE Joint Genome Institute"/>
            <person name="Martin H.G."/>
            <person name="Ivanova N."/>
            <person name="Kunin V."/>
            <person name="Warnecke F."/>
            <person name="Barry K."/>
            <person name="He S."/>
            <person name="Salamov A."/>
            <person name="Szeto E."/>
            <person name="Dalin E."/>
            <person name="Pangilinan J.L."/>
            <person name="Lapidus A."/>
            <person name="Lowry S."/>
            <person name="Kyrpides N.C."/>
            <person name="McMahon K.D."/>
            <person name="Hugenholtz P."/>
        </authorList>
    </citation>
    <scope>NUCLEOTIDE SEQUENCE [LARGE SCALE GENOMIC DNA]</scope>
    <source>
        <strain evidence="3">UW-1</strain>
    </source>
</reference>
<keyword evidence="1" id="KW-0472">Membrane</keyword>
<gene>
    <name evidence="3" type="ordered locus">CAP2UW1_2237</name>
</gene>
<dbReference type="PANTHER" id="PTHR37946">
    <property type="entry name" value="SLL1969 PROTEIN"/>
    <property type="match status" value="1"/>
</dbReference>
<protein>
    <submittedName>
        <fullName evidence="3">PGAP1 family protein</fullName>
    </submittedName>
</protein>
<dbReference type="Pfam" id="PF00561">
    <property type="entry name" value="Abhydrolase_1"/>
    <property type="match status" value="1"/>
</dbReference>
<dbReference type="SUPFAM" id="SSF53474">
    <property type="entry name" value="alpha/beta-Hydrolases"/>
    <property type="match status" value="1"/>
</dbReference>
<dbReference type="Gene3D" id="3.40.50.1820">
    <property type="entry name" value="alpha/beta hydrolase"/>
    <property type="match status" value="1"/>
</dbReference>
<dbReference type="InterPro" id="IPR000073">
    <property type="entry name" value="AB_hydrolase_1"/>
</dbReference>
<reference evidence="3" key="1">
    <citation type="submission" date="2009-08" db="EMBL/GenBank/DDBJ databases">
        <authorList>
            <consortium name="US DOE Joint Genome Institute"/>
            <person name="Lucas S."/>
            <person name="Copeland A."/>
            <person name="Lapidus A."/>
            <person name="Glavina del Rio T."/>
            <person name="Dalin E."/>
            <person name="Tice H."/>
            <person name="Bruce D."/>
            <person name="Barry K."/>
            <person name="Pitluck S."/>
            <person name="Lowry S."/>
            <person name="Larimer F."/>
            <person name="Land M."/>
            <person name="Hauser L."/>
            <person name="Kyrpides N."/>
            <person name="Ivanova N."/>
            <person name="McMahon K.D."/>
            <person name="Hugenholtz P."/>
        </authorList>
    </citation>
    <scope>NUCLEOTIDE SEQUENCE</scope>
    <source>
        <strain evidence="3">UW-1</strain>
    </source>
</reference>
<dbReference type="AlphaFoldDB" id="C7RP46"/>
<accession>C7RP46</accession>
<organism evidence="3">
    <name type="scientific">Accumulibacter regalis</name>
    <dbReference type="NCBI Taxonomy" id="522306"/>
    <lineage>
        <taxon>Bacteria</taxon>
        <taxon>Pseudomonadati</taxon>
        <taxon>Pseudomonadota</taxon>
        <taxon>Betaproteobacteria</taxon>
        <taxon>Candidatus Accumulibacter</taxon>
    </lineage>
</organism>
<dbReference type="OrthoDB" id="275181at2"/>
<proteinExistence type="predicted"/>
<dbReference type="STRING" id="522306.CAP2UW1_2237"/>
<dbReference type="HOGENOM" id="CLU_074527_0_0_4"/>
<dbReference type="eggNOG" id="COG1075">
    <property type="taxonomic scope" value="Bacteria"/>
</dbReference>
<keyword evidence="1" id="KW-1133">Transmembrane helix</keyword>
<feature type="transmembrane region" description="Helical" evidence="1">
    <location>
        <begin position="31"/>
        <end position="58"/>
    </location>
</feature>
<dbReference type="KEGG" id="app:CAP2UW1_2237"/>
<feature type="domain" description="AB hydrolase-1" evidence="2">
    <location>
        <begin position="120"/>
        <end position="242"/>
    </location>
</feature>
<evidence type="ECO:0000259" key="2">
    <source>
        <dbReference type="Pfam" id="PF00561"/>
    </source>
</evidence>
<dbReference type="PANTHER" id="PTHR37946:SF1">
    <property type="entry name" value="SLL1969 PROTEIN"/>
    <property type="match status" value="1"/>
</dbReference>
<feature type="transmembrane region" description="Helical" evidence="1">
    <location>
        <begin position="70"/>
        <end position="91"/>
    </location>
</feature>
<dbReference type="InterPro" id="IPR029058">
    <property type="entry name" value="AB_hydrolase_fold"/>
</dbReference>
<evidence type="ECO:0000256" key="1">
    <source>
        <dbReference type="SAM" id="Phobius"/>
    </source>
</evidence>
<dbReference type="EMBL" id="CP001715">
    <property type="protein sequence ID" value="ACV35528.1"/>
    <property type="molecule type" value="Genomic_DNA"/>
</dbReference>
<evidence type="ECO:0000313" key="3">
    <source>
        <dbReference type="EMBL" id="ACV35528.1"/>
    </source>
</evidence>
<sequence>MLARALRLSLLLEVLLYLALAKYGFDASSGVAVLVALFGVLSLRAALVALIYACAWTWRSPAPRLSAAQALVMVLGEYAAFVRSFVIVFPFERWWMGADRLQPHPAGAIGSVGAPRHRRPPVLLIHGYGCSRAGWWWLRPRLEAAGWTVATLNLEPVYASIDDYIDPLVRRIDAVLGEAGAERLILVGHSMGGLVARAYLQRFGGARVAGLVTLGTPHQGSRLAFLGFGENARQMRPGSPWLQSVARPPAVVETTVIYSPHDNFVMPQACLELPGTESRVVGGVGHLAMLYSPRVAQALLVALERYGRPRRQEEHGA</sequence>